<dbReference type="Proteomes" id="UP001163321">
    <property type="component" value="Chromosome 13"/>
</dbReference>
<organism evidence="1 2">
    <name type="scientific">Peronosclerospora sorghi</name>
    <dbReference type="NCBI Taxonomy" id="230839"/>
    <lineage>
        <taxon>Eukaryota</taxon>
        <taxon>Sar</taxon>
        <taxon>Stramenopiles</taxon>
        <taxon>Oomycota</taxon>
        <taxon>Peronosporomycetes</taxon>
        <taxon>Peronosporales</taxon>
        <taxon>Peronosporaceae</taxon>
        <taxon>Peronosclerospora</taxon>
    </lineage>
</organism>
<proteinExistence type="predicted"/>
<keyword evidence="2" id="KW-1185">Reference proteome</keyword>
<name>A0ACC0WHR8_9STRA</name>
<evidence type="ECO:0000313" key="2">
    <source>
        <dbReference type="Proteomes" id="UP001163321"/>
    </source>
</evidence>
<accession>A0ACC0WHR8</accession>
<sequence length="297" mass="33718">MSQGCWGWFLRNVLCLDYERVPSHVCTDVPLCLAVLLSRLLLWLLRYYPARNRSRVICVQSEKQFQSILEQERTNGSVVLVDFSATWCRPCRALSPIFHELSVKYPCMVFVKVDVDQLRAVAKACGVTTLPSFQFFRRGIKCDEMRGEADQSGLETRIHTHYVKMKRPHAQETAAMAPATAGANGWHERSAHVITVTSEAQWQQLLRQTHEANKVLVVAFWAPWCMPCVEMAPFFETVSRRFPAFVFARVNVDEVETGTDDVSLLPCFRVLKNGRTVDEVSGAFRSAVESMVARHCG</sequence>
<gene>
    <name evidence="1" type="ORF">PsorP6_012587</name>
</gene>
<reference evidence="1 2" key="1">
    <citation type="journal article" date="2022" name="bioRxiv">
        <title>The genome of the oomycete Peronosclerospora sorghi, a cosmopolitan pathogen of maize and sorghum, is inflated with dispersed pseudogenes.</title>
        <authorList>
            <person name="Fletcher K."/>
            <person name="Martin F."/>
            <person name="Isakeit T."/>
            <person name="Cavanaugh K."/>
            <person name="Magill C."/>
            <person name="Michelmore R."/>
        </authorList>
    </citation>
    <scope>NUCLEOTIDE SEQUENCE [LARGE SCALE GENOMIC DNA]</scope>
    <source>
        <strain evidence="1">P6</strain>
    </source>
</reference>
<dbReference type="EMBL" id="CM047592">
    <property type="protein sequence ID" value="KAI9917256.1"/>
    <property type="molecule type" value="Genomic_DNA"/>
</dbReference>
<protein>
    <submittedName>
        <fullName evidence="1">Uncharacterized protein</fullName>
    </submittedName>
</protein>
<evidence type="ECO:0000313" key="1">
    <source>
        <dbReference type="EMBL" id="KAI9917256.1"/>
    </source>
</evidence>
<comment type="caution">
    <text evidence="1">The sequence shown here is derived from an EMBL/GenBank/DDBJ whole genome shotgun (WGS) entry which is preliminary data.</text>
</comment>